<accession>A0ABD5Z1R6</accession>
<gene>
    <name evidence="1" type="ORF">ACFQJ9_06650</name>
</gene>
<keyword evidence="2" id="KW-1185">Reference proteome</keyword>
<dbReference type="Pfam" id="PF24336">
    <property type="entry name" value="DUF7504"/>
    <property type="match status" value="1"/>
</dbReference>
<protein>
    <submittedName>
        <fullName evidence="1">Uncharacterized protein</fullName>
    </submittedName>
</protein>
<dbReference type="InterPro" id="IPR055927">
    <property type="entry name" value="DUF7504"/>
</dbReference>
<dbReference type="RefSeq" id="WP_279529041.1">
    <property type="nucleotide sequence ID" value="NZ_CP122312.1"/>
</dbReference>
<evidence type="ECO:0000313" key="2">
    <source>
        <dbReference type="Proteomes" id="UP001596447"/>
    </source>
</evidence>
<sequence>MHTEDIGPYVDDAPTVLVLGEVFDEGTKEACTDLLSRDPLEDTYVVKITDAQSVKSPVKTWTEHAEDNPKQLVVINVAEQAADVAAADLPDFVEVENANPGDLTGLGIKLQRQLGDLQREEGTVHISVCFDALSTLLMYAETSVVYRFARVVTQYFLAAGGTVHFHLDPSAYDQQTVQLFKSIMDTVVEVEPDGTYDVTSR</sequence>
<dbReference type="Proteomes" id="UP001596447">
    <property type="component" value="Unassembled WGS sequence"/>
</dbReference>
<evidence type="ECO:0000313" key="1">
    <source>
        <dbReference type="EMBL" id="MFC7199095.1"/>
    </source>
</evidence>
<dbReference type="EMBL" id="JBHTAR010000011">
    <property type="protein sequence ID" value="MFC7199095.1"/>
    <property type="molecule type" value="Genomic_DNA"/>
</dbReference>
<comment type="caution">
    <text evidence="1">The sequence shown here is derived from an EMBL/GenBank/DDBJ whole genome shotgun (WGS) entry which is preliminary data.</text>
</comment>
<reference evidence="1 2" key="1">
    <citation type="journal article" date="2019" name="Int. J. Syst. Evol. Microbiol.">
        <title>The Global Catalogue of Microorganisms (GCM) 10K type strain sequencing project: providing services to taxonomists for standard genome sequencing and annotation.</title>
        <authorList>
            <consortium name="The Broad Institute Genomics Platform"/>
            <consortium name="The Broad Institute Genome Sequencing Center for Infectious Disease"/>
            <person name="Wu L."/>
            <person name="Ma J."/>
        </authorList>
    </citation>
    <scope>NUCLEOTIDE SEQUENCE [LARGE SCALE GENOMIC DNA]</scope>
    <source>
        <strain evidence="1 2">XZGYJ-43</strain>
    </source>
</reference>
<organism evidence="1 2">
    <name type="scientific">Halospeciosus flavus</name>
    <dbReference type="NCBI Taxonomy" id="3032283"/>
    <lineage>
        <taxon>Archaea</taxon>
        <taxon>Methanobacteriati</taxon>
        <taxon>Methanobacteriota</taxon>
        <taxon>Stenosarchaea group</taxon>
        <taxon>Halobacteria</taxon>
        <taxon>Halobacteriales</taxon>
        <taxon>Halobacteriaceae</taxon>
        <taxon>Halospeciosus</taxon>
    </lineage>
</organism>
<name>A0ABD5Z1R6_9EURY</name>
<dbReference type="AlphaFoldDB" id="A0ABD5Z1R6"/>
<proteinExistence type="predicted"/>